<sequence>MPNERRVLKLAASLAECLPQATAYGTCVSKQAERITKDACADEFSKLLDCVKKQYNYKIVPPFRVLVDGTFCNAALANKINLREQLPKYLGGDVEIVTTKCVLAELERLGSPVYGALVICRQFTVDMCPHMPHRSPTECLAHLARRAAKGNTKYIIATNDDSLSEKLRTIAGTPILYIKYNAILLDRVSEVSKTAAEQPKSEIDAVKAMKAAVFGEQEVKKKKRKIKVSNSLVSCKNLSYSGNREQIRCPVKRRKWIIALMLW</sequence>
<dbReference type="InterPro" id="IPR029060">
    <property type="entry name" value="PIN-like_dom_sf"/>
</dbReference>
<comment type="subcellular location">
    <subcellularLocation>
        <location evidence="1">Nucleus</location>
        <location evidence="1">Nucleolus</location>
    </subcellularLocation>
</comment>
<evidence type="ECO:0000256" key="3">
    <source>
        <dbReference type="ARBA" id="ARBA00022552"/>
    </source>
</evidence>
<keyword evidence="9" id="KW-1185">Reference proteome</keyword>
<dbReference type="InterPro" id="IPR006984">
    <property type="entry name" value="Fcf1/UTP23"/>
</dbReference>
<organism evidence="8 9">
    <name type="scientific">Ancylostoma ceylanicum</name>
    <dbReference type="NCBI Taxonomy" id="53326"/>
    <lineage>
        <taxon>Eukaryota</taxon>
        <taxon>Metazoa</taxon>
        <taxon>Ecdysozoa</taxon>
        <taxon>Nematoda</taxon>
        <taxon>Chromadorea</taxon>
        <taxon>Rhabditida</taxon>
        <taxon>Rhabditina</taxon>
        <taxon>Rhabditomorpha</taxon>
        <taxon>Strongyloidea</taxon>
        <taxon>Ancylostomatidae</taxon>
        <taxon>Ancylostomatinae</taxon>
        <taxon>Ancylostoma</taxon>
    </lineage>
</organism>
<evidence type="ECO:0000256" key="2">
    <source>
        <dbReference type="ARBA" id="ARBA00022517"/>
    </source>
</evidence>
<evidence type="ECO:0000256" key="7">
    <source>
        <dbReference type="ARBA" id="ARBA00071400"/>
    </source>
</evidence>
<reference evidence="9" key="1">
    <citation type="journal article" date="2015" name="Nat. Genet.">
        <title>The genome and transcriptome of the zoonotic hookworm Ancylostoma ceylanicum identify infection-specific gene families.</title>
        <authorList>
            <person name="Schwarz E.M."/>
            <person name="Hu Y."/>
            <person name="Antoshechkin I."/>
            <person name="Miller M.M."/>
            <person name="Sternberg P.W."/>
            <person name="Aroian R.V."/>
        </authorList>
    </citation>
    <scope>NUCLEOTIDE SEQUENCE</scope>
    <source>
        <strain evidence="9">HY135</strain>
    </source>
</reference>
<dbReference type="EMBL" id="JARK01001386">
    <property type="protein sequence ID" value="EYC11392.1"/>
    <property type="molecule type" value="Genomic_DNA"/>
</dbReference>
<keyword evidence="4" id="KW-0539">Nucleus</keyword>
<gene>
    <name evidence="8" type="primary">Acey_s0050.g1892</name>
    <name evidence="8" type="ORF">Y032_0050g1892</name>
</gene>
<comment type="function">
    <text evidence="5">Involved in rRNA-processing and ribosome biogenesis.</text>
</comment>
<evidence type="ECO:0000256" key="6">
    <source>
        <dbReference type="ARBA" id="ARBA00038503"/>
    </source>
</evidence>
<name>A0A016U959_9BILA</name>
<evidence type="ECO:0000256" key="1">
    <source>
        <dbReference type="ARBA" id="ARBA00004604"/>
    </source>
</evidence>
<evidence type="ECO:0000313" key="9">
    <source>
        <dbReference type="Proteomes" id="UP000024635"/>
    </source>
</evidence>
<dbReference type="AlphaFoldDB" id="A0A016U959"/>
<comment type="caution">
    <text evidence="8">The sequence shown here is derived from an EMBL/GenBank/DDBJ whole genome shotgun (WGS) entry which is preliminary data.</text>
</comment>
<dbReference type="Pfam" id="PF04900">
    <property type="entry name" value="Fcf1"/>
    <property type="match status" value="1"/>
</dbReference>
<dbReference type="GO" id="GO:0006364">
    <property type="term" value="P:rRNA processing"/>
    <property type="evidence" value="ECO:0007669"/>
    <property type="project" value="UniProtKB-KW"/>
</dbReference>
<dbReference type="SUPFAM" id="SSF88723">
    <property type="entry name" value="PIN domain-like"/>
    <property type="match status" value="1"/>
</dbReference>
<accession>A0A016U959</accession>
<evidence type="ECO:0000313" key="8">
    <source>
        <dbReference type="EMBL" id="EYC11392.1"/>
    </source>
</evidence>
<evidence type="ECO:0000256" key="4">
    <source>
        <dbReference type="ARBA" id="ARBA00023242"/>
    </source>
</evidence>
<keyword evidence="3" id="KW-0698">rRNA processing</keyword>
<dbReference type="Proteomes" id="UP000024635">
    <property type="component" value="Unassembled WGS sequence"/>
</dbReference>
<dbReference type="OrthoDB" id="9996127at2759"/>
<dbReference type="CDD" id="cd09866">
    <property type="entry name" value="PIN_Fcf1-Utp23-H"/>
    <property type="match status" value="1"/>
</dbReference>
<dbReference type="FunFam" id="3.40.50.1010:FF:000006">
    <property type="entry name" value="rRNA-processing protein UTP23 homolog"/>
    <property type="match status" value="1"/>
</dbReference>
<protein>
    <recommendedName>
        <fullName evidence="7">rRNA-processing protein UTP23 homolog</fullName>
    </recommendedName>
</protein>
<comment type="similarity">
    <text evidence="6">Belongs to the UTP23/FCF1 family. UTP23 subfamily.</text>
</comment>
<proteinExistence type="inferred from homology"/>
<keyword evidence="2" id="KW-0690">Ribosome biogenesis</keyword>
<dbReference type="Gene3D" id="3.40.50.1010">
    <property type="entry name" value="5'-nuclease"/>
    <property type="match status" value="1"/>
</dbReference>
<dbReference type="PANTHER" id="PTHR12416">
    <property type="entry name" value="RRNA-PROCESSING PROTEIN UTP23 HOMOLOG"/>
    <property type="match status" value="1"/>
</dbReference>
<evidence type="ECO:0000256" key="5">
    <source>
        <dbReference type="ARBA" id="ARBA00037300"/>
    </source>
</evidence>
<dbReference type="GO" id="GO:0032040">
    <property type="term" value="C:small-subunit processome"/>
    <property type="evidence" value="ECO:0007669"/>
    <property type="project" value="InterPro"/>
</dbReference>